<comment type="caution">
    <text evidence="3">The sequence shown here is derived from an EMBL/GenBank/DDBJ whole genome shotgun (WGS) entry which is preliminary data.</text>
</comment>
<keyword evidence="2" id="KW-0472">Membrane</keyword>
<proteinExistence type="predicted"/>
<gene>
    <name evidence="3" type="ORF">HF519_25000</name>
</gene>
<feature type="region of interest" description="Disordered" evidence="1">
    <location>
        <begin position="49"/>
        <end position="79"/>
    </location>
</feature>
<feature type="compositionally biased region" description="Low complexity" evidence="1">
    <location>
        <begin position="135"/>
        <end position="168"/>
    </location>
</feature>
<organism evidence="3 4">
    <name type="scientific">Pseudonocardia bannensis</name>
    <dbReference type="NCBI Taxonomy" id="630973"/>
    <lineage>
        <taxon>Bacteria</taxon>
        <taxon>Bacillati</taxon>
        <taxon>Actinomycetota</taxon>
        <taxon>Actinomycetes</taxon>
        <taxon>Pseudonocardiales</taxon>
        <taxon>Pseudonocardiaceae</taxon>
        <taxon>Pseudonocardia</taxon>
    </lineage>
</organism>
<accession>A0A848DR50</accession>
<feature type="compositionally biased region" description="Polar residues" evidence="1">
    <location>
        <begin position="49"/>
        <end position="59"/>
    </location>
</feature>
<evidence type="ECO:0000256" key="2">
    <source>
        <dbReference type="SAM" id="Phobius"/>
    </source>
</evidence>
<feature type="compositionally biased region" description="Polar residues" evidence="1">
    <location>
        <begin position="169"/>
        <end position="185"/>
    </location>
</feature>
<name>A0A848DR50_9PSEU</name>
<feature type="transmembrane region" description="Helical" evidence="2">
    <location>
        <begin position="88"/>
        <end position="109"/>
    </location>
</feature>
<feature type="region of interest" description="Disordered" evidence="1">
    <location>
        <begin position="113"/>
        <end position="230"/>
    </location>
</feature>
<dbReference type="AlphaFoldDB" id="A0A848DR50"/>
<keyword evidence="2" id="KW-1133">Transmembrane helix</keyword>
<dbReference type="RefSeq" id="WP_169415451.1">
    <property type="nucleotide sequence ID" value="NZ_JAAXKZ010000130.1"/>
</dbReference>
<keyword evidence="4" id="KW-1185">Reference proteome</keyword>
<dbReference type="Proteomes" id="UP000586918">
    <property type="component" value="Unassembled WGS sequence"/>
</dbReference>
<keyword evidence="2" id="KW-0812">Transmembrane</keyword>
<evidence type="ECO:0000313" key="4">
    <source>
        <dbReference type="Proteomes" id="UP000586918"/>
    </source>
</evidence>
<sequence length="230" mass="23389">MITTVGSTLYQHSLDRTRETVKKRIKLPSGRTVEVTRDARTGLDASAQMTIPLQRTSSGGPLRPVESAETRQVAPALETSDNRRPRRLLLMAGGTLLIFVLGLLVVTGVEWAKGSPLSGGDSGTSVSRVLDRSATTSSDTEQDTGTTGSTETTKAPSSAEPSAEATPTRSPQSTSPNPARSTGTPAPSAELVPPGGSGSSGSSAEPGTEGQGGLQAPATPAPAPLVGSDS</sequence>
<evidence type="ECO:0000313" key="3">
    <source>
        <dbReference type="EMBL" id="NMH94774.1"/>
    </source>
</evidence>
<protein>
    <submittedName>
        <fullName evidence="3">Uncharacterized protein</fullName>
    </submittedName>
</protein>
<evidence type="ECO:0000256" key="1">
    <source>
        <dbReference type="SAM" id="MobiDB-lite"/>
    </source>
</evidence>
<reference evidence="3 4" key="1">
    <citation type="submission" date="2020-04" db="EMBL/GenBank/DDBJ databases">
        <authorList>
            <person name="Klaysubun C."/>
            <person name="Duangmal K."/>
            <person name="Lipun K."/>
        </authorList>
    </citation>
    <scope>NUCLEOTIDE SEQUENCE [LARGE SCALE GENOMIC DNA]</scope>
    <source>
        <strain evidence="3 4">DSM 45300</strain>
    </source>
</reference>
<dbReference type="EMBL" id="JAAXKZ010000130">
    <property type="protein sequence ID" value="NMH94774.1"/>
    <property type="molecule type" value="Genomic_DNA"/>
</dbReference>